<accession>A0AC61U3R6</accession>
<protein>
    <submittedName>
        <fullName evidence="1">Uncharacterized protein</fullName>
    </submittedName>
</protein>
<evidence type="ECO:0000313" key="1">
    <source>
        <dbReference type="EMBL" id="UUZ44639.1"/>
    </source>
</evidence>
<sequence length="82" mass="8942">MQVVHRNPTHRRAATQKAVGEWLPNQKFGFPGERDDAWWRLVHGSDAPFEVLLEAPAGPGSDLATLAPKIWAPALDNVGSTS</sequence>
<gene>
    <name evidence="1" type="ORF">LP422_20240</name>
</gene>
<organism evidence="1 2">
    <name type="scientific">Janibacter limosus</name>
    <dbReference type="NCBI Taxonomy" id="53458"/>
    <lineage>
        <taxon>Bacteria</taxon>
        <taxon>Bacillati</taxon>
        <taxon>Actinomycetota</taxon>
        <taxon>Actinomycetes</taxon>
        <taxon>Micrococcales</taxon>
        <taxon>Intrasporangiaceae</taxon>
        <taxon>Janibacter</taxon>
    </lineage>
</organism>
<name>A0AC61U3R6_9MICO</name>
<reference evidence="1" key="1">
    <citation type="submission" date="2021-11" db="EMBL/GenBank/DDBJ databases">
        <title>Study of the species diversity of bacterial strains isolated from a unique natural object - Shulgan-Tash cave (Bashkiria).</title>
        <authorList>
            <person name="Sazanova A.L."/>
            <person name="Chirak E.R."/>
            <person name="Safronova V.I."/>
        </authorList>
    </citation>
    <scope>NUCLEOTIDE SEQUENCE</scope>
    <source>
        <strain evidence="1">P1</strain>
    </source>
</reference>
<evidence type="ECO:0000313" key="2">
    <source>
        <dbReference type="Proteomes" id="UP001059663"/>
    </source>
</evidence>
<dbReference type="Proteomes" id="UP001059663">
    <property type="component" value="Chromosome"/>
</dbReference>
<dbReference type="EMBL" id="CP087977">
    <property type="protein sequence ID" value="UUZ44639.1"/>
    <property type="molecule type" value="Genomic_DNA"/>
</dbReference>
<proteinExistence type="predicted"/>